<feature type="signal peptide" evidence="1">
    <location>
        <begin position="1"/>
        <end position="20"/>
    </location>
</feature>
<dbReference type="EMBL" id="AP024270">
    <property type="protein sequence ID" value="BCP66344.1"/>
    <property type="molecule type" value="Genomic_DNA"/>
</dbReference>
<sequence length="195" mass="20954">MMGGMRWRPLLLLFLLSACARPDTLPPEVGLVYPQGGGVAPGRSLLAEGYAFDPSGVVSVRVNGREVLEAPSRGKPLVAFRFRLEAPSSGTAEIVLEAEDGVGNRATRRVAFTLDNDPPRIQLERTERLEGGLVRVYGRVEDNVGVERVVLLEKGRYLPLSLPKGTSVPFAVVASPGSVLIAVDAAENRASRRLP</sequence>
<feature type="chain" id="PRO_5032300869" description="Lipoprotein" evidence="1">
    <location>
        <begin position="21"/>
        <end position="195"/>
    </location>
</feature>
<dbReference type="PROSITE" id="PS51257">
    <property type="entry name" value="PROKAR_LIPOPROTEIN"/>
    <property type="match status" value="1"/>
</dbReference>
<evidence type="ECO:0000256" key="1">
    <source>
        <dbReference type="SAM" id="SignalP"/>
    </source>
</evidence>
<proteinExistence type="predicted"/>
<gene>
    <name evidence="2" type="ORF">TthHB5018_12780</name>
</gene>
<evidence type="ECO:0008006" key="4">
    <source>
        <dbReference type="Google" id="ProtNLM"/>
    </source>
</evidence>
<reference evidence="3" key="1">
    <citation type="submission" date="2021-01" db="EMBL/GenBank/DDBJ databases">
        <title>Complete Genome Sequence of Thermus thermophilus Strain HB5018, Isolated from Mine Onsen Hot Spring.</title>
        <authorList>
            <person name="Miyazaki K."/>
            <person name="Moriya T."/>
            <person name="Nemoto N."/>
            <person name="Oshima T."/>
            <person name="Yura K."/>
            <person name="Bessho Y."/>
        </authorList>
    </citation>
    <scope>NUCLEOTIDE SEQUENCE [LARGE SCALE GENOMIC DNA]</scope>
    <source>
        <strain evidence="3">HB5018</strain>
    </source>
</reference>
<dbReference type="AlphaFoldDB" id="A0A7R7TE14"/>
<organism evidence="2 3">
    <name type="scientific">Thermus thermophilus</name>
    <dbReference type="NCBI Taxonomy" id="274"/>
    <lineage>
        <taxon>Bacteria</taxon>
        <taxon>Thermotogati</taxon>
        <taxon>Deinococcota</taxon>
        <taxon>Deinococci</taxon>
        <taxon>Thermales</taxon>
        <taxon>Thermaceae</taxon>
        <taxon>Thermus</taxon>
    </lineage>
</organism>
<name>A0A7R7TE14_THETH</name>
<accession>A0A7R7TE14</accession>
<evidence type="ECO:0000313" key="2">
    <source>
        <dbReference type="EMBL" id="BCP66344.1"/>
    </source>
</evidence>
<protein>
    <recommendedName>
        <fullName evidence="4">Lipoprotein</fullName>
    </recommendedName>
</protein>
<evidence type="ECO:0000313" key="3">
    <source>
        <dbReference type="Proteomes" id="UP000596099"/>
    </source>
</evidence>
<dbReference type="Proteomes" id="UP000596099">
    <property type="component" value="Chromosome"/>
</dbReference>
<keyword evidence="1" id="KW-0732">Signal</keyword>